<feature type="transmembrane region" description="Helical" evidence="1">
    <location>
        <begin position="209"/>
        <end position="227"/>
    </location>
</feature>
<keyword evidence="1" id="KW-1133">Transmembrane helix</keyword>
<dbReference type="Pfam" id="PF01569">
    <property type="entry name" value="PAP2"/>
    <property type="match status" value="1"/>
</dbReference>
<dbReference type="RefSeq" id="WP_073056359.1">
    <property type="nucleotide sequence ID" value="NZ_FQUP01000004.1"/>
</dbReference>
<evidence type="ECO:0000313" key="3">
    <source>
        <dbReference type="EMBL" id="SHG31500.1"/>
    </source>
</evidence>
<feature type="transmembrane region" description="Helical" evidence="1">
    <location>
        <begin position="19"/>
        <end position="39"/>
    </location>
</feature>
<gene>
    <name evidence="3" type="ORF">SAMN02745157_3993</name>
</gene>
<dbReference type="EMBL" id="FQUP01000004">
    <property type="protein sequence ID" value="SHG31500.1"/>
    <property type="molecule type" value="Genomic_DNA"/>
</dbReference>
<feature type="transmembrane region" description="Helical" evidence="1">
    <location>
        <begin position="71"/>
        <end position="89"/>
    </location>
</feature>
<keyword evidence="1" id="KW-0812">Transmembrane</keyword>
<feature type="domain" description="Phosphatidic acid phosphatase type 2/haloperoxidase" evidence="2">
    <location>
        <begin position="102"/>
        <end position="226"/>
    </location>
</feature>
<protein>
    <submittedName>
        <fullName evidence="3">Membrane-associated enzyme, PAP2 (Acid phosphatase) superfamily</fullName>
    </submittedName>
</protein>
<dbReference type="InterPro" id="IPR000326">
    <property type="entry name" value="PAP2/HPO"/>
</dbReference>
<sequence length="258" mass="27305">MADEAAKGATAGGWRRDPLMLVAVYLLACSALFLAVPALDIRFAGLFHAPDGFPAANIALLGQLRRLGDQLVILVLVVLAASLLGKLVWPLRPIAIRPRSTVFLLASLALGPGLVVNALFKTFSGRPRPYQTDLFGGAWTFEPAWHFGGACVSNCSFISGEASTAIWLLAPVLLLPRELRLPVGIPVALTGLALSLNRIAFGGHYLSDVMLSWGVTLAIVLVLHRLIVVSPLGPRIDATVEGALARAGQRLRGIGAPK</sequence>
<reference evidence="3 4" key="1">
    <citation type="submission" date="2016-11" db="EMBL/GenBank/DDBJ databases">
        <authorList>
            <person name="Jaros S."/>
            <person name="Januszkiewicz K."/>
            <person name="Wedrychowicz H."/>
        </authorList>
    </citation>
    <scope>NUCLEOTIDE SEQUENCE [LARGE SCALE GENOMIC DNA]</scope>
    <source>
        <strain evidence="3 4">DSM 19436</strain>
    </source>
</reference>
<keyword evidence="4" id="KW-1185">Reference proteome</keyword>
<dbReference type="Proteomes" id="UP000184485">
    <property type="component" value="Unassembled WGS sequence"/>
</dbReference>
<organism evidence="3 4">
    <name type="scientific">Kaistia soli DSM 19436</name>
    <dbReference type="NCBI Taxonomy" id="1122133"/>
    <lineage>
        <taxon>Bacteria</taxon>
        <taxon>Pseudomonadati</taxon>
        <taxon>Pseudomonadota</taxon>
        <taxon>Alphaproteobacteria</taxon>
        <taxon>Hyphomicrobiales</taxon>
        <taxon>Kaistiaceae</taxon>
        <taxon>Kaistia</taxon>
    </lineage>
</organism>
<keyword evidence="1" id="KW-0472">Membrane</keyword>
<feature type="transmembrane region" description="Helical" evidence="1">
    <location>
        <begin position="101"/>
        <end position="120"/>
    </location>
</feature>
<dbReference type="SUPFAM" id="SSF48317">
    <property type="entry name" value="Acid phosphatase/Vanadium-dependent haloperoxidase"/>
    <property type="match status" value="1"/>
</dbReference>
<dbReference type="Gene3D" id="1.20.144.10">
    <property type="entry name" value="Phosphatidic acid phosphatase type 2/haloperoxidase"/>
    <property type="match status" value="1"/>
</dbReference>
<dbReference type="AlphaFoldDB" id="A0A1M5IU60"/>
<evidence type="ECO:0000313" key="4">
    <source>
        <dbReference type="Proteomes" id="UP000184485"/>
    </source>
</evidence>
<dbReference type="STRING" id="1122133.SAMN02745157_3993"/>
<dbReference type="InterPro" id="IPR036938">
    <property type="entry name" value="PAP2/HPO_sf"/>
</dbReference>
<name>A0A1M5IU60_9HYPH</name>
<evidence type="ECO:0000259" key="2">
    <source>
        <dbReference type="Pfam" id="PF01569"/>
    </source>
</evidence>
<proteinExistence type="predicted"/>
<evidence type="ECO:0000256" key="1">
    <source>
        <dbReference type="SAM" id="Phobius"/>
    </source>
</evidence>
<accession>A0A1M5IU60</accession>